<dbReference type="SUPFAM" id="SSF47095">
    <property type="entry name" value="HMG-box"/>
    <property type="match status" value="1"/>
</dbReference>
<dbReference type="AlphaFoldDB" id="A0A9N9FIU0"/>
<evidence type="ECO:0000313" key="2">
    <source>
        <dbReference type="EMBL" id="CAG8539562.1"/>
    </source>
</evidence>
<dbReference type="EMBL" id="CAJVPS010001478">
    <property type="protein sequence ID" value="CAG8539562.1"/>
    <property type="molecule type" value="Genomic_DNA"/>
</dbReference>
<organism evidence="2 3">
    <name type="scientific">Ambispora leptoticha</name>
    <dbReference type="NCBI Taxonomy" id="144679"/>
    <lineage>
        <taxon>Eukaryota</taxon>
        <taxon>Fungi</taxon>
        <taxon>Fungi incertae sedis</taxon>
        <taxon>Mucoromycota</taxon>
        <taxon>Glomeromycotina</taxon>
        <taxon>Glomeromycetes</taxon>
        <taxon>Archaeosporales</taxon>
        <taxon>Ambisporaceae</taxon>
        <taxon>Ambispora</taxon>
    </lineage>
</organism>
<dbReference type="InterPro" id="IPR036910">
    <property type="entry name" value="HMG_box_dom_sf"/>
</dbReference>
<protein>
    <submittedName>
        <fullName evidence="2">7642_t:CDS:1</fullName>
    </submittedName>
</protein>
<accession>A0A9N9FIU0</accession>
<proteinExistence type="predicted"/>
<dbReference type="Gene3D" id="1.10.30.10">
    <property type="entry name" value="High mobility group box domain"/>
    <property type="match status" value="1"/>
</dbReference>
<evidence type="ECO:0000313" key="3">
    <source>
        <dbReference type="Proteomes" id="UP000789508"/>
    </source>
</evidence>
<sequence length="283" mass="32313">MSFSLLNSFKNPEEKFTAFKPDFPPKLTAEELTSIARRNVRKAGKAAKIPNVFLVYRIEVKNQLAQNKLYPGMRELSTIASNLWKQEPEYVKAEYNRIMVDAQSRLEEISNGSLPMQFVRLHRVRNEKNSKNSKSSSSNPNIEHMNNPLIHSDTQVNLSQFSSTNYSLSNEVTPPQNGVQNLLPLIEGNKLYDETSNQVFEQDSLFMNEYNAASPNLSNFVSPNPHFNLTSQLENFEHRLINLENAVRSLSPSYFHNVNNGISANFEERVSYLENLVALLLIE</sequence>
<dbReference type="OrthoDB" id="6247875at2759"/>
<comment type="caution">
    <text evidence="2">The sequence shown here is derived from an EMBL/GenBank/DDBJ whole genome shotgun (WGS) entry which is preliminary data.</text>
</comment>
<gene>
    <name evidence="2" type="ORF">ALEPTO_LOCUS5341</name>
</gene>
<feature type="region of interest" description="Disordered" evidence="1">
    <location>
        <begin position="124"/>
        <end position="148"/>
    </location>
</feature>
<keyword evidence="3" id="KW-1185">Reference proteome</keyword>
<evidence type="ECO:0000256" key="1">
    <source>
        <dbReference type="SAM" id="MobiDB-lite"/>
    </source>
</evidence>
<dbReference type="Proteomes" id="UP000789508">
    <property type="component" value="Unassembled WGS sequence"/>
</dbReference>
<name>A0A9N9FIU0_9GLOM</name>
<reference evidence="2" key="1">
    <citation type="submission" date="2021-06" db="EMBL/GenBank/DDBJ databases">
        <authorList>
            <person name="Kallberg Y."/>
            <person name="Tangrot J."/>
            <person name="Rosling A."/>
        </authorList>
    </citation>
    <scope>NUCLEOTIDE SEQUENCE</scope>
    <source>
        <strain evidence="2">FL130A</strain>
    </source>
</reference>